<evidence type="ECO:0000256" key="7">
    <source>
        <dbReference type="ARBA" id="ARBA00023163"/>
    </source>
</evidence>
<keyword evidence="7" id="KW-0804">Transcription</keyword>
<dbReference type="Gene3D" id="4.10.1100.10">
    <property type="entry name" value="Transcription factor, SBP-box domain"/>
    <property type="match status" value="1"/>
</dbReference>
<feature type="compositionally biased region" description="Gly residues" evidence="11">
    <location>
        <begin position="12"/>
        <end position="28"/>
    </location>
</feature>
<dbReference type="InterPro" id="IPR044817">
    <property type="entry name" value="SBP-like"/>
</dbReference>
<evidence type="ECO:0000313" key="13">
    <source>
        <dbReference type="EMBL" id="KAK9076485.1"/>
    </source>
</evidence>
<dbReference type="EMBL" id="JBCNJP010000007">
    <property type="protein sequence ID" value="KAK9076485.1"/>
    <property type="molecule type" value="Genomic_DNA"/>
</dbReference>
<proteinExistence type="predicted"/>
<dbReference type="PANTHER" id="PTHR31251:SF225">
    <property type="entry name" value="TRANSCRIPTION FACTOR, SBP-BOX-RELATED"/>
    <property type="match status" value="1"/>
</dbReference>
<evidence type="ECO:0000259" key="12">
    <source>
        <dbReference type="PROSITE" id="PS51141"/>
    </source>
</evidence>
<dbReference type="AlphaFoldDB" id="A0AAP0HBA0"/>
<dbReference type="Pfam" id="PF03110">
    <property type="entry name" value="SBP"/>
    <property type="match status" value="1"/>
</dbReference>
<accession>A0AAP0HBA0</accession>
<evidence type="ECO:0000313" key="14">
    <source>
        <dbReference type="Proteomes" id="UP001408789"/>
    </source>
</evidence>
<evidence type="ECO:0000256" key="8">
    <source>
        <dbReference type="ARBA" id="ARBA00023242"/>
    </source>
</evidence>
<evidence type="ECO:0000256" key="5">
    <source>
        <dbReference type="ARBA" id="ARBA00023015"/>
    </source>
</evidence>
<sequence length="367" mass="40336">MEATGWLRNSFTGGGHGGNGGGDSGGQNGNFTSWDICTTTSTPPPPPPLPPAASNIYRYDWSNNPPRVPEPSVIHALLFGHVTDNPAAAFHDGWSSGTPDPHMMCLKLGKRHYCDDAVVPAAESSSAAKTKRHVTVTATRCQVEGCNVALGNAKEYYRRHKVCEIHSKAPKVVVSGLRQRFCQQCSRFHDVTEFDEAKRSCRRRLEGHNLRRRKGSLSNSLPPNFPHSHENNPGMKRRVEPLSSTQSPSKPVSAFSLLSSPKTEPWSSSDDLSSRCSAALYELIAANRSTSLHFSNQNSSHQPTSNDTMHTAHDTQTWDQFSHTTMTLDHKQSPALDFGLLPMKEESKDPEGWTDYCWSGFGGSHVV</sequence>
<feature type="compositionally biased region" description="Pro residues" evidence="11">
    <location>
        <begin position="42"/>
        <end position="51"/>
    </location>
</feature>
<protein>
    <recommendedName>
        <fullName evidence="12">SBP-type domain-containing protein</fullName>
    </recommendedName>
</protein>
<gene>
    <name evidence="13" type="ORF">SSX86_004819</name>
</gene>
<dbReference type="GO" id="GO:0005634">
    <property type="term" value="C:nucleus"/>
    <property type="evidence" value="ECO:0007669"/>
    <property type="project" value="UniProtKB-SubCell"/>
</dbReference>
<keyword evidence="2" id="KW-0479">Metal-binding</keyword>
<evidence type="ECO:0000256" key="1">
    <source>
        <dbReference type="ARBA" id="ARBA00004123"/>
    </source>
</evidence>
<dbReference type="Proteomes" id="UP001408789">
    <property type="component" value="Unassembled WGS sequence"/>
</dbReference>
<dbReference type="GO" id="GO:0003677">
    <property type="term" value="F:DNA binding"/>
    <property type="evidence" value="ECO:0007669"/>
    <property type="project" value="UniProtKB-KW"/>
</dbReference>
<reference evidence="13 14" key="1">
    <citation type="submission" date="2024-04" db="EMBL/GenBank/DDBJ databases">
        <title>The reference genome of an endangered Asteraceae, Deinandra increscens subsp. villosa, native to the Central Coast of California.</title>
        <authorList>
            <person name="Guilliams M."/>
            <person name="Hasenstab-Lehman K."/>
            <person name="Meyer R."/>
            <person name="Mcevoy S."/>
        </authorList>
    </citation>
    <scope>NUCLEOTIDE SEQUENCE [LARGE SCALE GENOMIC DNA]</scope>
    <source>
        <tissue evidence="13">Leaf</tissue>
    </source>
</reference>
<dbReference type="GO" id="GO:0008270">
    <property type="term" value="F:zinc ion binding"/>
    <property type="evidence" value="ECO:0007669"/>
    <property type="project" value="UniProtKB-KW"/>
</dbReference>
<keyword evidence="14" id="KW-1185">Reference proteome</keyword>
<evidence type="ECO:0000256" key="2">
    <source>
        <dbReference type="ARBA" id="ARBA00022723"/>
    </source>
</evidence>
<evidence type="ECO:0000256" key="10">
    <source>
        <dbReference type="PROSITE-ProRule" id="PRU00470"/>
    </source>
</evidence>
<feature type="region of interest" description="Disordered" evidence="11">
    <location>
        <begin position="1"/>
        <end position="51"/>
    </location>
</feature>
<keyword evidence="8" id="KW-0539">Nucleus</keyword>
<name>A0AAP0HBA0_9ASTR</name>
<comment type="caution">
    <text evidence="13">The sequence shown here is derived from an EMBL/GenBank/DDBJ whole genome shotgun (WGS) entry which is preliminary data.</text>
</comment>
<feature type="compositionally biased region" description="Polar residues" evidence="11">
    <location>
        <begin position="242"/>
        <end position="266"/>
    </location>
</feature>
<keyword evidence="5" id="KW-0805">Transcription regulation</keyword>
<feature type="region of interest" description="Disordered" evidence="11">
    <location>
        <begin position="212"/>
        <end position="271"/>
    </location>
</feature>
<keyword evidence="6" id="KW-0238">DNA-binding</keyword>
<comment type="function">
    <text evidence="9">Probable transcriptional factor. Binds to the promoter of the SQUAMOSA gene.</text>
</comment>
<evidence type="ECO:0000256" key="6">
    <source>
        <dbReference type="ARBA" id="ARBA00023125"/>
    </source>
</evidence>
<comment type="subcellular location">
    <subcellularLocation>
        <location evidence="1">Nucleus</location>
    </subcellularLocation>
</comment>
<evidence type="ECO:0000256" key="9">
    <source>
        <dbReference type="ARBA" id="ARBA00056472"/>
    </source>
</evidence>
<evidence type="ECO:0000256" key="3">
    <source>
        <dbReference type="ARBA" id="ARBA00022771"/>
    </source>
</evidence>
<dbReference type="PROSITE" id="PS51141">
    <property type="entry name" value="ZF_SBP"/>
    <property type="match status" value="1"/>
</dbReference>
<feature type="domain" description="SBP-type" evidence="12">
    <location>
        <begin position="138"/>
        <end position="215"/>
    </location>
</feature>
<dbReference type="SUPFAM" id="SSF103612">
    <property type="entry name" value="SBT domain"/>
    <property type="match status" value="1"/>
</dbReference>
<evidence type="ECO:0000256" key="4">
    <source>
        <dbReference type="ARBA" id="ARBA00022833"/>
    </source>
</evidence>
<keyword evidence="3 10" id="KW-0863">Zinc-finger</keyword>
<dbReference type="PANTHER" id="PTHR31251">
    <property type="entry name" value="SQUAMOSA PROMOTER-BINDING-LIKE PROTEIN 4"/>
    <property type="match status" value="1"/>
</dbReference>
<evidence type="ECO:0000256" key="11">
    <source>
        <dbReference type="SAM" id="MobiDB-lite"/>
    </source>
</evidence>
<dbReference type="InterPro" id="IPR004333">
    <property type="entry name" value="SBP_dom"/>
</dbReference>
<dbReference type="FunFam" id="4.10.1100.10:FF:000001">
    <property type="entry name" value="Squamosa promoter-binding-like protein 14"/>
    <property type="match status" value="1"/>
</dbReference>
<dbReference type="InterPro" id="IPR036893">
    <property type="entry name" value="SBP_sf"/>
</dbReference>
<organism evidence="13 14">
    <name type="scientific">Deinandra increscens subsp. villosa</name>
    <dbReference type="NCBI Taxonomy" id="3103831"/>
    <lineage>
        <taxon>Eukaryota</taxon>
        <taxon>Viridiplantae</taxon>
        <taxon>Streptophyta</taxon>
        <taxon>Embryophyta</taxon>
        <taxon>Tracheophyta</taxon>
        <taxon>Spermatophyta</taxon>
        <taxon>Magnoliopsida</taxon>
        <taxon>eudicotyledons</taxon>
        <taxon>Gunneridae</taxon>
        <taxon>Pentapetalae</taxon>
        <taxon>asterids</taxon>
        <taxon>campanulids</taxon>
        <taxon>Asterales</taxon>
        <taxon>Asteraceae</taxon>
        <taxon>Asteroideae</taxon>
        <taxon>Heliantheae alliance</taxon>
        <taxon>Madieae</taxon>
        <taxon>Madiinae</taxon>
        <taxon>Deinandra</taxon>
    </lineage>
</organism>
<keyword evidence="4" id="KW-0862">Zinc</keyword>